<evidence type="ECO:0000313" key="4">
    <source>
        <dbReference type="EMBL" id="QEE80027.1"/>
    </source>
</evidence>
<feature type="region of interest" description="Disordered" evidence="2">
    <location>
        <begin position="1"/>
        <end position="66"/>
    </location>
</feature>
<dbReference type="InterPro" id="IPR036869">
    <property type="entry name" value="J_dom_sf"/>
</dbReference>
<feature type="compositionally biased region" description="Polar residues" evidence="2">
    <location>
        <begin position="1"/>
        <end position="10"/>
    </location>
</feature>
<evidence type="ECO:0000256" key="2">
    <source>
        <dbReference type="SAM" id="MobiDB-lite"/>
    </source>
</evidence>
<organism evidence="4">
    <name type="scientific">Mamestra configurata nucleopolyhedrovirus</name>
    <name type="common">MacoNPV</name>
    <dbReference type="NCBI Taxonomy" id="207830"/>
    <lineage>
        <taxon>Viruses</taxon>
        <taxon>Viruses incertae sedis</taxon>
        <taxon>Naldaviricetes</taxon>
        <taxon>Lefavirales</taxon>
        <taxon>Baculoviridae</taxon>
        <taxon>Alphabaculovirus</taxon>
        <taxon>Alphabaculovirus maconfiguratae</taxon>
    </lineage>
</organism>
<organismHost>
    <name type="scientific">Mamestra configurata</name>
    <name type="common">bertha armyworm</name>
    <dbReference type="NCBI Taxonomy" id="174822"/>
</organismHost>
<dbReference type="SUPFAM" id="SSF46565">
    <property type="entry name" value="Chaperone J-domain"/>
    <property type="match status" value="1"/>
</dbReference>
<dbReference type="PROSITE" id="PS50076">
    <property type="entry name" value="DNAJ_2"/>
    <property type="match status" value="1"/>
</dbReference>
<evidence type="ECO:0000256" key="1">
    <source>
        <dbReference type="SAM" id="Coils"/>
    </source>
</evidence>
<feature type="domain" description="J" evidence="3">
    <location>
        <begin position="88"/>
        <end position="165"/>
    </location>
</feature>
<evidence type="ECO:0000259" key="3">
    <source>
        <dbReference type="PROSITE" id="PS50076"/>
    </source>
</evidence>
<dbReference type="InterPro" id="IPR001623">
    <property type="entry name" value="DnaJ_domain"/>
</dbReference>
<name>A0A5B9G7E0_NPVMC</name>
<dbReference type="EMBL" id="MK409385">
    <property type="protein sequence ID" value="QEE80027.1"/>
    <property type="molecule type" value="Genomic_DNA"/>
</dbReference>
<protein>
    <submittedName>
        <fullName evidence="4">Bjdp</fullName>
    </submittedName>
</protein>
<sequence>MSTGKPVTRSQARKLQPGAAVAVSPTPKVGVINARKRIKPETPPNSEPPSRRTSDQEYDDSSLKSDTRVTSKLKYVTSLYTLNLKYVDYYRIVGVSRTTTFHDIKKTINKLTRVYKQNEPYQHSGESKEATVSTPNSLDDILKVLNDANHTLSSKKLRDTYNSLLDKKQVVKNYKRTVLKPLENDIIAFYNNVLRIGNNLNDFYESDIAQRLREKVLQEIDNNTRNKYFKTTKTNRILVEWNAYNDIDEQYLKEYFQDDGVVGLVLCSNRPGCAVIELLTQKSVKSIIEREAKGTVFTSVRDYTEAEYTANNTDFTVQKDKLMAIENELKELQDKIDLELEKVEPVNASDEAALDMLVLESLTDDDDDDYDMQDTMELDDYEWDNESL</sequence>
<feature type="coiled-coil region" evidence="1">
    <location>
        <begin position="315"/>
        <end position="342"/>
    </location>
</feature>
<proteinExistence type="predicted"/>
<feature type="compositionally biased region" description="Basic and acidic residues" evidence="2">
    <location>
        <begin position="49"/>
        <end position="66"/>
    </location>
</feature>
<reference evidence="4" key="1">
    <citation type="submission" date="2019-01" db="EMBL/GenBank/DDBJ databases">
        <title>Genomics of alphabaculovirus isolates infecting Mamestra species from North America and Eurasia.</title>
        <authorList>
            <person name="Erlandson M.A."/>
            <person name="Baldwin D."/>
            <person name="Theilmann D.A."/>
        </authorList>
    </citation>
    <scope>NUCLEOTIDE SEQUENCE</scope>
    <source>
        <strain evidence="4">AB260</strain>
    </source>
</reference>
<dbReference type="Gene3D" id="1.10.287.110">
    <property type="entry name" value="DnaJ domain"/>
    <property type="match status" value="1"/>
</dbReference>
<keyword evidence="1" id="KW-0175">Coiled coil</keyword>
<accession>A0A5B9G7E0</accession>